<gene>
    <name evidence="1" type="ORF">BRCON_1402</name>
</gene>
<sequence length="216" mass="24286">MGYRHTPFFNLVDALAYKGCPICILVGRAVRRYLQASLYEFVNDPGLQEALLRSGGLCVRHADLLRSFGDGLGAVLLHKTLAQSLADHGVSRRHGSRNAECPACLQAKEALECYGSTFMDHLDEPELQDYLRVEPRLCARCWLWVVERAKTRSARAQLQACFRAAAERQLRNIERYAETANATVSTGHENLDESWKRCLAFFSPLDELDSERGALL</sequence>
<name>A0A2Z4Y5C7_SUMC1</name>
<dbReference type="KEGG" id="schv:BRCON_1402"/>
<proteinExistence type="predicted"/>
<dbReference type="EMBL" id="CP030759">
    <property type="protein sequence ID" value="AXA36179.1"/>
    <property type="molecule type" value="Genomic_DNA"/>
</dbReference>
<dbReference type="Proteomes" id="UP000262583">
    <property type="component" value="Chromosome"/>
</dbReference>
<evidence type="ECO:0000313" key="2">
    <source>
        <dbReference type="Proteomes" id="UP000262583"/>
    </source>
</evidence>
<protein>
    <submittedName>
        <fullName evidence="1">Uncharacterized protein</fullName>
    </submittedName>
</protein>
<dbReference type="AlphaFoldDB" id="A0A2Z4Y5C7"/>
<organism evidence="1 2">
    <name type="scientific">Sumerlaea chitinivorans</name>
    <dbReference type="NCBI Taxonomy" id="2250252"/>
    <lineage>
        <taxon>Bacteria</taxon>
        <taxon>Candidatus Sumerlaeota</taxon>
        <taxon>Candidatus Sumerlaeia</taxon>
        <taxon>Candidatus Sumerlaeales</taxon>
        <taxon>Candidatus Sumerlaeaceae</taxon>
        <taxon>Candidatus Sumerlaea</taxon>
    </lineage>
</organism>
<reference evidence="1 2" key="1">
    <citation type="submission" date="2018-05" db="EMBL/GenBank/DDBJ databases">
        <title>A metagenomic window into the 2 km-deep terrestrial subsurface aquifer revealed taxonomically and functionally diverse microbial community comprising novel uncultured bacterial lineages.</title>
        <authorList>
            <person name="Kadnikov V.V."/>
            <person name="Mardanov A.V."/>
            <person name="Beletsky A.V."/>
            <person name="Banks D."/>
            <person name="Pimenov N.V."/>
            <person name="Frank Y.A."/>
            <person name="Karnachuk O.V."/>
            <person name="Ravin N.V."/>
        </authorList>
    </citation>
    <scope>NUCLEOTIDE SEQUENCE [LARGE SCALE GENOMIC DNA]</scope>
    <source>
        <strain evidence="1">BY</strain>
    </source>
</reference>
<evidence type="ECO:0000313" key="1">
    <source>
        <dbReference type="EMBL" id="AXA36179.1"/>
    </source>
</evidence>
<accession>A0A2Z4Y5C7</accession>